<comment type="caution">
    <text evidence="2">The sequence shown here is derived from an EMBL/GenBank/DDBJ whole genome shotgun (WGS) entry which is preliminary data.</text>
</comment>
<evidence type="ECO:0000256" key="1">
    <source>
        <dbReference type="SAM" id="MobiDB-lite"/>
    </source>
</evidence>
<protein>
    <submittedName>
        <fullName evidence="2">Uncharacterized protein</fullName>
    </submittedName>
</protein>
<feature type="region of interest" description="Disordered" evidence="1">
    <location>
        <begin position="258"/>
        <end position="376"/>
    </location>
</feature>
<accession>A0A2C6L8J2</accession>
<evidence type="ECO:0000313" key="2">
    <source>
        <dbReference type="EMBL" id="PHJ23622.1"/>
    </source>
</evidence>
<feature type="compositionally biased region" description="Low complexity" evidence="1">
    <location>
        <begin position="331"/>
        <end position="340"/>
    </location>
</feature>
<feature type="region of interest" description="Disordered" evidence="1">
    <location>
        <begin position="419"/>
        <end position="461"/>
    </location>
</feature>
<feature type="compositionally biased region" description="Basic and acidic residues" evidence="1">
    <location>
        <begin position="839"/>
        <end position="857"/>
    </location>
</feature>
<dbReference type="EMBL" id="MIGC01001054">
    <property type="protein sequence ID" value="PHJ23622.1"/>
    <property type="molecule type" value="Genomic_DNA"/>
</dbReference>
<dbReference type="GeneID" id="94425937"/>
<feature type="region of interest" description="Disordered" evidence="1">
    <location>
        <begin position="805"/>
        <end position="876"/>
    </location>
</feature>
<organism evidence="2 3">
    <name type="scientific">Cystoisospora suis</name>
    <dbReference type="NCBI Taxonomy" id="483139"/>
    <lineage>
        <taxon>Eukaryota</taxon>
        <taxon>Sar</taxon>
        <taxon>Alveolata</taxon>
        <taxon>Apicomplexa</taxon>
        <taxon>Conoidasida</taxon>
        <taxon>Coccidia</taxon>
        <taxon>Eucoccidiorida</taxon>
        <taxon>Eimeriorina</taxon>
        <taxon>Sarcocystidae</taxon>
        <taxon>Cystoisospora</taxon>
    </lineage>
</organism>
<gene>
    <name evidence="2" type="ORF">CSUI_002526</name>
</gene>
<dbReference type="Proteomes" id="UP000221165">
    <property type="component" value="Unassembled WGS sequence"/>
</dbReference>
<dbReference type="VEuPathDB" id="ToxoDB:CSUI_002526"/>
<proteinExistence type="predicted"/>
<feature type="compositionally biased region" description="Low complexity" evidence="1">
    <location>
        <begin position="104"/>
        <end position="129"/>
    </location>
</feature>
<feature type="region of interest" description="Disordered" evidence="1">
    <location>
        <begin position="166"/>
        <end position="197"/>
    </location>
</feature>
<keyword evidence="3" id="KW-1185">Reference proteome</keyword>
<feature type="compositionally biased region" description="Low complexity" evidence="1">
    <location>
        <begin position="805"/>
        <end position="815"/>
    </location>
</feature>
<sequence length="1077" mass="120025">MFMQRYRSSLLSFSWRSLMTSLLSIKTLTSQNEERCKTLSIILQSIMRNRMQIFFTQMKREAACGRDLRVFLRRQILHNFLHSLELRRIKLLSMVFSKLKNFTSSSSTSSGAMSSSSSSPLSSSSSNLSRHAAGGSAYSRSFSAAAVGASRASARGKLWMRGQLEEIEETEKEEKDREMKGSPVFHRLRPSSSPGLLYRTKTLNETSEKDHERHLNRMIAEGCGVKQMEAENGEKIERDRILESERKDEKAYAREEKKLLYSDPRNNGDGTLSPYLSSVCTPDRIKEMSWPPSLQEKQGGDKPSDLLQASLLSTPLYPAGPRHATCPPLSPLFSSSSPLPLKEEESDFVEKKKKKEKKNKNTFLERQEKEDLSDLLPTANETAERLKHLVSLSENLISQYPSSPSSFDPSLLLLRSLGKGGKDKRKREGMSHDDDGEGHSGVTARVSGVRTPREMYEEGPLSPLHQRYPYAPSSLLHNLPLFSSNAEDSLEFLRFQKKKQSAFFPRKEEQESRSLHLFLNDFSSSSPPSVPPPSILPLPDHEESPPSLSLRQEDPSSSSSFSFSLPHTSYNLKTQGHLSFISSDENEDFKPPEDLQPSYPSLRRNSVIAKKKKARSASSASSPPPLLPPAILDFSSSSDQIEQQEEERADDGEDLYRNLEREREVEEERKQYMAMLRQAALPLPVDERNIPRNLLFTEKDKEEMDALVEALERQNSIMRVPNAFPSFPLHSPLELYGEKNLKTIKKKSQRQEERKDKFLGRIWNRRGEEELEGKRGRGGGFFMSTCSPASSPCSLFCCTSSSDTLASSTSPSSSSAGQGMRSRAVEKTPKNTKNVIDGNGRKETPSFSDKKEAEMIKSRGRSHQLREDSPGGKRWLSNVHFYEKPDDFALKERSPPHATSCSLSYYFPYRPWEERSEREDKHYKDRHPTVHGGISSTLPSITSLQDSRESKTSCPLPSSSSVAYMNAPLQNSANTLDHSSLPVHGKQRFLYPSPSYPLLSSSGTGLVRVPGKGGGGGAAGVAAAAEASPPGSLSPAVCTPGLPQGGGVGGRTLFFRTSRADIAPSSQTHGYLPPTYV</sequence>
<dbReference type="RefSeq" id="XP_067925297.1">
    <property type="nucleotide sequence ID" value="XM_068062726.1"/>
</dbReference>
<feature type="region of interest" description="Disordered" evidence="1">
    <location>
        <begin position="582"/>
        <end position="654"/>
    </location>
</feature>
<reference evidence="2 3" key="1">
    <citation type="journal article" date="2017" name="Int. J. Parasitol.">
        <title>The genome of the protozoan parasite Cystoisospora suis and a reverse vaccinology approach to identify vaccine candidates.</title>
        <authorList>
            <person name="Palmieri N."/>
            <person name="Shrestha A."/>
            <person name="Ruttkowski B."/>
            <person name="Beck T."/>
            <person name="Vogl C."/>
            <person name="Tomley F."/>
            <person name="Blake D.P."/>
            <person name="Joachim A."/>
        </authorList>
    </citation>
    <scope>NUCLEOTIDE SEQUENCE [LARGE SCALE GENOMIC DNA]</scope>
    <source>
        <strain evidence="2 3">Wien I</strain>
    </source>
</reference>
<evidence type="ECO:0000313" key="3">
    <source>
        <dbReference type="Proteomes" id="UP000221165"/>
    </source>
</evidence>
<feature type="compositionally biased region" description="Basic and acidic residues" evidence="1">
    <location>
        <begin position="363"/>
        <end position="372"/>
    </location>
</feature>
<dbReference type="AlphaFoldDB" id="A0A2C6L8J2"/>
<feature type="compositionally biased region" description="Acidic residues" evidence="1">
    <location>
        <begin position="642"/>
        <end position="653"/>
    </location>
</feature>
<feature type="compositionally biased region" description="Basic residues" evidence="1">
    <location>
        <begin position="351"/>
        <end position="360"/>
    </location>
</feature>
<feature type="compositionally biased region" description="Polar residues" evidence="1">
    <location>
        <begin position="264"/>
        <end position="280"/>
    </location>
</feature>
<name>A0A2C6L8J2_9APIC</name>
<feature type="region of interest" description="Disordered" evidence="1">
    <location>
        <begin position="523"/>
        <end position="563"/>
    </location>
</feature>
<feature type="region of interest" description="Disordered" evidence="1">
    <location>
        <begin position="102"/>
        <end position="130"/>
    </location>
</feature>